<comment type="caution">
    <text evidence="2">The sequence shown here is derived from an EMBL/GenBank/DDBJ whole genome shotgun (WGS) entry which is preliminary data.</text>
</comment>
<dbReference type="Proteomes" id="UP000265325">
    <property type="component" value="Unassembled WGS sequence"/>
</dbReference>
<keyword evidence="1" id="KW-0472">Membrane</keyword>
<proteinExistence type="predicted"/>
<gene>
    <name evidence="2" type="ORF">VO63_33095</name>
</gene>
<name>A0A2P2GDP0_STREW</name>
<accession>A0A2P2GDP0</accession>
<evidence type="ECO:0000313" key="2">
    <source>
        <dbReference type="EMBL" id="KKZ69636.1"/>
    </source>
</evidence>
<dbReference type="AlphaFoldDB" id="A0A2P2GDP0"/>
<feature type="transmembrane region" description="Helical" evidence="1">
    <location>
        <begin position="116"/>
        <end position="133"/>
    </location>
</feature>
<feature type="transmembrane region" description="Helical" evidence="1">
    <location>
        <begin position="21"/>
        <end position="45"/>
    </location>
</feature>
<organism evidence="2 3">
    <name type="scientific">Streptomyces showdoensis</name>
    <dbReference type="NCBI Taxonomy" id="68268"/>
    <lineage>
        <taxon>Bacteria</taxon>
        <taxon>Bacillati</taxon>
        <taxon>Actinomycetota</taxon>
        <taxon>Actinomycetes</taxon>
        <taxon>Kitasatosporales</taxon>
        <taxon>Streptomycetaceae</taxon>
        <taxon>Streptomyces</taxon>
    </lineage>
</organism>
<feature type="transmembrane region" description="Helical" evidence="1">
    <location>
        <begin position="51"/>
        <end position="74"/>
    </location>
</feature>
<keyword evidence="3" id="KW-1185">Reference proteome</keyword>
<feature type="transmembrane region" description="Helical" evidence="1">
    <location>
        <begin position="153"/>
        <end position="173"/>
    </location>
</feature>
<feature type="transmembrane region" description="Helical" evidence="1">
    <location>
        <begin position="194"/>
        <end position="224"/>
    </location>
</feature>
<keyword evidence="1" id="KW-0812">Transmembrane</keyword>
<dbReference type="EMBL" id="LAQS01000084">
    <property type="protein sequence ID" value="KKZ69636.1"/>
    <property type="molecule type" value="Genomic_DNA"/>
</dbReference>
<reference evidence="2 3" key="1">
    <citation type="submission" date="2015-05" db="EMBL/GenBank/DDBJ databases">
        <title>Draft Genome assembly of Streptomyces showdoensis.</title>
        <authorList>
            <person name="Thapa K.K."/>
            <person name="Metsa-Ketela M."/>
        </authorList>
    </citation>
    <scope>NUCLEOTIDE SEQUENCE [LARGE SCALE GENOMIC DNA]</scope>
    <source>
        <strain evidence="2 3">ATCC 15227</strain>
    </source>
</reference>
<evidence type="ECO:0000313" key="3">
    <source>
        <dbReference type="Proteomes" id="UP000265325"/>
    </source>
</evidence>
<protein>
    <submittedName>
        <fullName evidence="2">Uncharacterized protein</fullName>
    </submittedName>
</protein>
<evidence type="ECO:0000256" key="1">
    <source>
        <dbReference type="SAM" id="Phobius"/>
    </source>
</evidence>
<keyword evidence="1" id="KW-1133">Transmembrane helix</keyword>
<sequence>MWQVRRLHADGDRAERTARRFLLSARLAAAAAVLLGHLAVLLLWWDPNTAGQRWALGVGTAALGCGVAWVTVLARARRWVRAGVVADAGTGPPPATGLLPDGLGGPPDWLWDWARLLHLVSMCVPIGALAAALTNGAGDEAFTRLSVWGTTGFALLLTGIMGGVVGGLGFGLVDSDEECWTVRGAVRRLRRYAVPFLLAAPWLAGWTGVWPALLVCGAVLWLLIAPVNYVGTQIPSTGSSD</sequence>